<dbReference type="AlphaFoldDB" id="A0A9Q9EIZ9"/>
<feature type="region of interest" description="Disordered" evidence="1">
    <location>
        <begin position="310"/>
        <end position="350"/>
    </location>
</feature>
<dbReference type="Proteomes" id="UP001056384">
    <property type="component" value="Chromosome 5"/>
</dbReference>
<feature type="compositionally biased region" description="Polar residues" evidence="1">
    <location>
        <begin position="97"/>
        <end position="115"/>
    </location>
</feature>
<accession>A0A9Q9EIZ9</accession>
<proteinExistence type="predicted"/>
<sequence length="481" mass="52641">MAHPYPGFGVGKQDPPSSMTWLDHYGAWAQSTPAPTMPPAHQRVAIQPQPRLPPAILPMLLYQAQDPTSDQSQPMITTTFVMPGLPAPPKQRAPGHSSHTSASRPHLASQPQHTPLSFCDGKTIRELWMPGNGNHPDQFFGAPALYLGLHVKLCKVVGLLNGKLRAEGITTGLLDEKPDTKPFHRRKEFALKHLFGAENYAFRMKEYKAAQKDEVLREQYIQMLRDVSTYDINPASTCTICKVKPKAPAGDVGPISSTSPPVSTRHRHSSSSVRTPSTHFNFAAIPGLVTPDEATATTYAGYAPQASLKRSLGDADSEPTTQNAHERAFKRKRTKSPGASKPHQRLSEPAELGEQQYLGPAKSLHAVATAEAQLEIPQRQACTTEEGYVNGVGNDYLDASEFLFTQTFTEEDFMAEPFDLENDADVAKFMTYFQASTPPGERAQLEDAPGAKAVERVFKPAGAEAMSGKDGDQVFKDLVEW</sequence>
<evidence type="ECO:0000256" key="1">
    <source>
        <dbReference type="SAM" id="MobiDB-lite"/>
    </source>
</evidence>
<feature type="region of interest" description="Disordered" evidence="1">
    <location>
        <begin position="249"/>
        <end position="277"/>
    </location>
</feature>
<feature type="region of interest" description="Disordered" evidence="1">
    <location>
        <begin position="84"/>
        <end position="115"/>
    </location>
</feature>
<evidence type="ECO:0000313" key="2">
    <source>
        <dbReference type="EMBL" id="USW53296.1"/>
    </source>
</evidence>
<name>A0A9Q9EIZ9_9PEZI</name>
<reference evidence="2" key="1">
    <citation type="submission" date="2022-06" db="EMBL/GenBank/DDBJ databases">
        <title>Complete genome sequences of two strains of the flax pathogen Septoria linicola.</title>
        <authorList>
            <person name="Lapalu N."/>
            <person name="Simon A."/>
            <person name="Demenou B."/>
            <person name="Paumier D."/>
            <person name="Guillot M.-P."/>
            <person name="Gout L."/>
            <person name="Valade R."/>
        </authorList>
    </citation>
    <scope>NUCLEOTIDE SEQUENCE</scope>
    <source>
        <strain evidence="2">SE15195</strain>
    </source>
</reference>
<dbReference type="EMBL" id="CP099422">
    <property type="protein sequence ID" value="USW53296.1"/>
    <property type="molecule type" value="Genomic_DNA"/>
</dbReference>
<protein>
    <submittedName>
        <fullName evidence="2">Uncharacterized protein</fullName>
    </submittedName>
</protein>
<keyword evidence="3" id="KW-1185">Reference proteome</keyword>
<evidence type="ECO:0000313" key="3">
    <source>
        <dbReference type="Proteomes" id="UP001056384"/>
    </source>
</evidence>
<organism evidence="2 3">
    <name type="scientific">Septoria linicola</name>
    <dbReference type="NCBI Taxonomy" id="215465"/>
    <lineage>
        <taxon>Eukaryota</taxon>
        <taxon>Fungi</taxon>
        <taxon>Dikarya</taxon>
        <taxon>Ascomycota</taxon>
        <taxon>Pezizomycotina</taxon>
        <taxon>Dothideomycetes</taxon>
        <taxon>Dothideomycetidae</taxon>
        <taxon>Mycosphaerellales</taxon>
        <taxon>Mycosphaerellaceae</taxon>
        <taxon>Septoria</taxon>
    </lineage>
</organism>
<gene>
    <name evidence="2" type="ORF">Slin15195_G066150</name>
</gene>